<accession>A0A143HF58</accession>
<keyword evidence="1" id="KW-0812">Transmembrane</keyword>
<keyword evidence="1" id="KW-1133">Transmembrane helix</keyword>
<dbReference type="Gene3D" id="1.20.144.10">
    <property type="entry name" value="Phosphatidic acid phosphatase type 2/haloperoxidase"/>
    <property type="match status" value="1"/>
</dbReference>
<feature type="transmembrane region" description="Helical" evidence="1">
    <location>
        <begin position="24"/>
        <end position="45"/>
    </location>
</feature>
<evidence type="ECO:0000313" key="4">
    <source>
        <dbReference type="Proteomes" id="UP000076021"/>
    </source>
</evidence>
<dbReference type="STRING" id="241244.ATY39_12310"/>
<dbReference type="EMBL" id="CP014806">
    <property type="protein sequence ID" value="AMX00131.1"/>
    <property type="molecule type" value="Genomic_DNA"/>
</dbReference>
<keyword evidence="1" id="KW-0472">Membrane</keyword>
<dbReference type="PANTHER" id="PTHR14969">
    <property type="entry name" value="SPHINGOSINE-1-PHOSPHATE PHOSPHOHYDROLASE"/>
    <property type="match status" value="1"/>
</dbReference>
<feature type="transmembrane region" description="Helical" evidence="1">
    <location>
        <begin position="128"/>
        <end position="145"/>
    </location>
</feature>
<dbReference type="SUPFAM" id="SSF48317">
    <property type="entry name" value="Acid phosphatase/Vanadium-dependent haloperoxidase"/>
    <property type="match status" value="1"/>
</dbReference>
<feature type="transmembrane region" description="Helical" evidence="1">
    <location>
        <begin position="151"/>
        <end position="172"/>
    </location>
</feature>
<name>A0A143HF58_9BACL</name>
<feature type="transmembrane region" description="Helical" evidence="1">
    <location>
        <begin position="57"/>
        <end position="82"/>
    </location>
</feature>
<reference evidence="3 4" key="1">
    <citation type="journal article" date="2016" name="Genome Announc.">
        <title>Whole-Genome Sequence of Rummeliibacillus stabekisii Strain PP9 Isolated from Antarctic Soil.</title>
        <authorList>
            <person name="da Mota F.F."/>
            <person name="Vollu R.E."/>
            <person name="Jurelevicius D."/>
            <person name="Seldin L."/>
        </authorList>
    </citation>
    <scope>NUCLEOTIDE SEQUENCE [LARGE SCALE GENOMIC DNA]</scope>
    <source>
        <strain evidence="3 4">PP9</strain>
    </source>
</reference>
<evidence type="ECO:0000313" key="3">
    <source>
        <dbReference type="EMBL" id="AMX00131.1"/>
    </source>
</evidence>
<dbReference type="Pfam" id="PF01569">
    <property type="entry name" value="PAP2"/>
    <property type="match status" value="1"/>
</dbReference>
<reference evidence="4" key="2">
    <citation type="submission" date="2016-03" db="EMBL/GenBank/DDBJ databases">
        <authorList>
            <person name="Ploux O."/>
        </authorList>
    </citation>
    <scope>NUCLEOTIDE SEQUENCE [LARGE SCALE GENOMIC DNA]</scope>
    <source>
        <strain evidence="4">PP9</strain>
    </source>
</reference>
<dbReference type="OrthoDB" id="9789113at2"/>
<dbReference type="RefSeq" id="WP_066790199.1">
    <property type="nucleotide sequence ID" value="NZ_CP014806.1"/>
</dbReference>
<organism evidence="3 4">
    <name type="scientific">Rummeliibacillus stabekisii</name>
    <dbReference type="NCBI Taxonomy" id="241244"/>
    <lineage>
        <taxon>Bacteria</taxon>
        <taxon>Bacillati</taxon>
        <taxon>Bacillota</taxon>
        <taxon>Bacilli</taxon>
        <taxon>Bacillales</taxon>
        <taxon>Caryophanaceae</taxon>
        <taxon>Rummeliibacillus</taxon>
    </lineage>
</organism>
<feature type="domain" description="Phosphatidic acid phosphatase type 2/haloperoxidase" evidence="2">
    <location>
        <begin position="57"/>
        <end position="166"/>
    </location>
</feature>
<feature type="transmembrane region" description="Helical" evidence="1">
    <location>
        <begin position="102"/>
        <end position="121"/>
    </location>
</feature>
<dbReference type="KEGG" id="rst:ATY39_12310"/>
<proteinExistence type="predicted"/>
<sequence length="192" mass="22062">MNLDYQIFKLINQFAGKSIFIDHLVLYFSKYGPLLFGLFFIWLWFSKSKNKEQNQKIVLSALTIVILTLGIDMIIEIVHFRSRPFVDHPVTLLFNKSNRDPSFPSNHAAGSFALAFAVFWVRRKAGGILLGLACVMALSRIYIGVHYPLDVLVGGFIGFFVSLVVMTQARILNPFYNFIIDIFNKHSFKNYR</sequence>
<dbReference type="InterPro" id="IPR036938">
    <property type="entry name" value="PAP2/HPO_sf"/>
</dbReference>
<protein>
    <submittedName>
        <fullName evidence="3">Phosphatidic acid phosphatase</fullName>
    </submittedName>
</protein>
<dbReference type="Proteomes" id="UP000076021">
    <property type="component" value="Chromosome"/>
</dbReference>
<dbReference type="InterPro" id="IPR000326">
    <property type="entry name" value="PAP2/HPO"/>
</dbReference>
<gene>
    <name evidence="3" type="ORF">ATY39_12310</name>
</gene>
<evidence type="ECO:0000259" key="2">
    <source>
        <dbReference type="SMART" id="SM00014"/>
    </source>
</evidence>
<dbReference type="PANTHER" id="PTHR14969:SF58">
    <property type="entry name" value="UNDECAPRENYL-DIPHOSPHATASE BCRC"/>
    <property type="match status" value="1"/>
</dbReference>
<dbReference type="AlphaFoldDB" id="A0A143HF58"/>
<evidence type="ECO:0000256" key="1">
    <source>
        <dbReference type="SAM" id="Phobius"/>
    </source>
</evidence>
<dbReference type="SMART" id="SM00014">
    <property type="entry name" value="acidPPc"/>
    <property type="match status" value="1"/>
</dbReference>
<keyword evidence="4" id="KW-1185">Reference proteome</keyword>